<feature type="domain" description="Caspase family p20" evidence="3">
    <location>
        <begin position="118"/>
        <end position="260"/>
    </location>
</feature>
<dbReference type="GO" id="GO:0006508">
    <property type="term" value="P:proteolysis"/>
    <property type="evidence" value="ECO:0007669"/>
    <property type="project" value="InterPro"/>
</dbReference>
<comment type="caution">
    <text evidence="4">The sequence shown here is derived from an EMBL/GenBank/DDBJ whole genome shotgun (WGS) entry which is preliminary data.</text>
</comment>
<dbReference type="AlphaFoldDB" id="A0A8B6CGE4"/>
<dbReference type="PANTHER" id="PTHR10454:SF199">
    <property type="entry name" value="CASPASE FAMILY P20 DOMAIN-CONTAINING PROTEIN"/>
    <property type="match status" value="1"/>
</dbReference>
<feature type="compositionally biased region" description="Basic and acidic residues" evidence="2">
    <location>
        <begin position="30"/>
        <end position="62"/>
    </location>
</feature>
<dbReference type="InterPro" id="IPR002398">
    <property type="entry name" value="Pept_C14"/>
</dbReference>
<dbReference type="GO" id="GO:0043525">
    <property type="term" value="P:positive regulation of neuron apoptotic process"/>
    <property type="evidence" value="ECO:0007669"/>
    <property type="project" value="TreeGrafter"/>
</dbReference>
<dbReference type="InterPro" id="IPR029030">
    <property type="entry name" value="Caspase-like_dom_sf"/>
</dbReference>
<dbReference type="Proteomes" id="UP000596742">
    <property type="component" value="Unassembled WGS sequence"/>
</dbReference>
<dbReference type="SMART" id="SM00115">
    <property type="entry name" value="CASc"/>
    <property type="match status" value="1"/>
</dbReference>
<dbReference type="InterPro" id="IPR011600">
    <property type="entry name" value="Pept_C14_caspase"/>
</dbReference>
<dbReference type="GO" id="GO:0005737">
    <property type="term" value="C:cytoplasm"/>
    <property type="evidence" value="ECO:0007669"/>
    <property type="project" value="TreeGrafter"/>
</dbReference>
<dbReference type="InterPro" id="IPR015917">
    <property type="entry name" value="Pept_C14A"/>
</dbReference>
<evidence type="ECO:0000313" key="5">
    <source>
        <dbReference type="Proteomes" id="UP000596742"/>
    </source>
</evidence>
<name>A0A8B6CGE4_MYTGA</name>
<dbReference type="SUPFAM" id="SSF52129">
    <property type="entry name" value="Caspase-like"/>
    <property type="match status" value="1"/>
</dbReference>
<dbReference type="GO" id="GO:0006915">
    <property type="term" value="P:apoptotic process"/>
    <property type="evidence" value="ECO:0007669"/>
    <property type="project" value="TreeGrafter"/>
</dbReference>
<evidence type="ECO:0000259" key="3">
    <source>
        <dbReference type="PROSITE" id="PS50208"/>
    </source>
</evidence>
<feature type="compositionally biased region" description="Polar residues" evidence="2">
    <location>
        <begin position="79"/>
        <end position="94"/>
    </location>
</feature>
<feature type="region of interest" description="Disordered" evidence="2">
    <location>
        <begin position="263"/>
        <end position="284"/>
    </location>
</feature>
<evidence type="ECO:0000313" key="4">
    <source>
        <dbReference type="EMBL" id="VDI04174.1"/>
    </source>
</evidence>
<evidence type="ECO:0000256" key="1">
    <source>
        <dbReference type="ARBA" id="ARBA00010134"/>
    </source>
</evidence>
<dbReference type="PROSITE" id="PS50208">
    <property type="entry name" value="CASPASE_P20"/>
    <property type="match status" value="1"/>
</dbReference>
<evidence type="ECO:0000256" key="2">
    <source>
        <dbReference type="SAM" id="MobiDB-lite"/>
    </source>
</evidence>
<reference evidence="4" key="1">
    <citation type="submission" date="2018-11" db="EMBL/GenBank/DDBJ databases">
        <authorList>
            <person name="Alioto T."/>
            <person name="Alioto T."/>
        </authorList>
    </citation>
    <scope>NUCLEOTIDE SEQUENCE</scope>
</reference>
<gene>
    <name evidence="4" type="ORF">MGAL_10B031483</name>
</gene>
<dbReference type="OrthoDB" id="6127793at2759"/>
<dbReference type="Gene3D" id="3.40.50.1460">
    <property type="match status" value="1"/>
</dbReference>
<organism evidence="4 5">
    <name type="scientific">Mytilus galloprovincialis</name>
    <name type="common">Mediterranean mussel</name>
    <dbReference type="NCBI Taxonomy" id="29158"/>
    <lineage>
        <taxon>Eukaryota</taxon>
        <taxon>Metazoa</taxon>
        <taxon>Spiralia</taxon>
        <taxon>Lophotrochozoa</taxon>
        <taxon>Mollusca</taxon>
        <taxon>Bivalvia</taxon>
        <taxon>Autobranchia</taxon>
        <taxon>Pteriomorphia</taxon>
        <taxon>Mytilida</taxon>
        <taxon>Mytiloidea</taxon>
        <taxon>Mytilidae</taxon>
        <taxon>Mytilinae</taxon>
        <taxon>Mytilus</taxon>
    </lineage>
</organism>
<feature type="region of interest" description="Disordered" evidence="2">
    <location>
        <begin position="30"/>
        <end position="98"/>
    </location>
</feature>
<keyword evidence="5" id="KW-1185">Reference proteome</keyword>
<proteinExistence type="inferred from homology"/>
<accession>A0A8B6CGE4</accession>
<protein>
    <recommendedName>
        <fullName evidence="3">Caspase family p20 domain-containing protein</fullName>
    </recommendedName>
</protein>
<dbReference type="InterPro" id="IPR001309">
    <property type="entry name" value="Pept_C14_p20"/>
</dbReference>
<dbReference type="PANTHER" id="PTHR10454">
    <property type="entry name" value="CASPASE"/>
    <property type="match status" value="1"/>
</dbReference>
<sequence>MLCGFNPDHYNGHSVRIGAAKTAGKAHIEDHLDAGPLKLRDRRTSGKQEETTREREEVDRYTSYDQADTQGRQEDPSSKKIQQQDVKQSQNDKTPSVKDIKVMREEEFNSPRYNTCGNIGKAVIVSNFMEGWKAGTGDHLVARSYAKKDCEVLEKSLKSLGFKPLDENEGKMVYKNLTKSQFKDLYKKAATEINYRPKVGEGYTCVLFFVMSYGKPGLIQCHKEGKEIKHPYVEQKDLQEAFQPQHNPSLALKPKFFIIQTIPEPDNKSDDVSSEEEEEPVKTTRRIPREADFLTYASDDYCIQGGDNDFIKAVVEVLNSLAEDKKKNETAMEIQRD</sequence>
<dbReference type="Pfam" id="PF00656">
    <property type="entry name" value="Peptidase_C14"/>
    <property type="match status" value="1"/>
</dbReference>
<dbReference type="GO" id="GO:0004197">
    <property type="term" value="F:cysteine-type endopeptidase activity"/>
    <property type="evidence" value="ECO:0007669"/>
    <property type="project" value="InterPro"/>
</dbReference>
<comment type="similarity">
    <text evidence="1">Belongs to the peptidase C14A family.</text>
</comment>
<dbReference type="EMBL" id="UYJE01001686">
    <property type="protein sequence ID" value="VDI04174.1"/>
    <property type="molecule type" value="Genomic_DNA"/>
</dbReference>